<gene>
    <name evidence="2" type="ORF">SAMN05443428_106135</name>
</gene>
<reference evidence="3" key="1">
    <citation type="submission" date="2017-02" db="EMBL/GenBank/DDBJ databases">
        <authorList>
            <person name="Varghese N."/>
            <person name="Submissions S."/>
        </authorList>
    </citation>
    <scope>NUCLEOTIDE SEQUENCE [LARGE SCALE GENOMIC DNA]</scope>
    <source>
        <strain evidence="3">USBA 833</strain>
    </source>
</reference>
<dbReference type="Proteomes" id="UP000190105">
    <property type="component" value="Unassembled WGS sequence"/>
</dbReference>
<dbReference type="Gene3D" id="3.40.950.10">
    <property type="entry name" value="Fe-only Hydrogenase (Larger Subunit), Chain L, domain 3"/>
    <property type="match status" value="1"/>
</dbReference>
<dbReference type="InterPro" id="IPR009016">
    <property type="entry name" value="Fe_hydrogenase"/>
</dbReference>
<dbReference type="EMBL" id="FUYH01000006">
    <property type="protein sequence ID" value="SKA85237.1"/>
    <property type="molecule type" value="Genomic_DNA"/>
</dbReference>
<evidence type="ECO:0000259" key="1">
    <source>
        <dbReference type="PROSITE" id="PS51379"/>
    </source>
</evidence>
<organism evidence="2 3">
    <name type="scientific">Caloramator quimbayensis</name>
    <dbReference type="NCBI Taxonomy" id="1147123"/>
    <lineage>
        <taxon>Bacteria</taxon>
        <taxon>Bacillati</taxon>
        <taxon>Bacillota</taxon>
        <taxon>Clostridia</taxon>
        <taxon>Eubacteriales</taxon>
        <taxon>Clostridiaceae</taxon>
        <taxon>Caloramator</taxon>
    </lineage>
</organism>
<sequence>MPNDYYIDIFRKLVKAYNEGTLKEKYEELIEKAEDENAKKYIFAAMGLDYIKNASFEDIKKAMDMKKMKGKIVVKVGDCGIRCIDKDGFTSCQKACPFGAVDVLLEKNISEINDKCIDCGNCIAACDRGNLIDKIEFLPIVQYLESKEDVYAIIAPAYIGQFGENVTVGKLRKALKAIGFKDMIEVALFADILTLKEAVEFHKHVNKQKDFMITSCCCPMWVAMIKKLYSELVVHVAPSVSPMVACGRTIKKLHKNSKVVFIGPCVAKKAEAKENDLNDAVDFVLTFKELQEIFDILGINPENFCEDEGEHASRAGRIYAYTGGVSKAVYDTVNKLFPDRSIKVKAVQGNGVKECKDMLQKILDEKLEANFLEGMGCVGGCVGGPKSILSKDEGRKNVQEYGNQTDMITPIDNPCVYAVLKEIGINDIYELVDEDKAQIFERRF</sequence>
<dbReference type="AlphaFoldDB" id="A0A1T4X740"/>
<protein>
    <submittedName>
        <fullName evidence="2">Iron only hydrogenase large subunit, C-terminal domain</fullName>
    </submittedName>
</protein>
<dbReference type="STRING" id="1147123.SAMN05443428_106135"/>
<proteinExistence type="predicted"/>
<dbReference type="Pfam" id="PF02906">
    <property type="entry name" value="Fe_hyd_lg_C"/>
    <property type="match status" value="1"/>
</dbReference>
<dbReference type="PROSITE" id="PS51379">
    <property type="entry name" value="4FE4S_FER_2"/>
    <property type="match status" value="1"/>
</dbReference>
<feature type="domain" description="4Fe-4S ferredoxin-type" evidence="1">
    <location>
        <begin position="107"/>
        <end position="137"/>
    </location>
</feature>
<dbReference type="InterPro" id="IPR017896">
    <property type="entry name" value="4Fe4S_Fe-S-bd"/>
</dbReference>
<accession>A0A1T4X740</accession>
<dbReference type="PANTHER" id="PTHR11615">
    <property type="entry name" value="NITRATE, FORMATE, IRON DEHYDROGENASE"/>
    <property type="match status" value="1"/>
</dbReference>
<evidence type="ECO:0000313" key="2">
    <source>
        <dbReference type="EMBL" id="SKA85237.1"/>
    </source>
</evidence>
<evidence type="ECO:0000313" key="3">
    <source>
        <dbReference type="Proteomes" id="UP000190105"/>
    </source>
</evidence>
<keyword evidence="3" id="KW-1185">Reference proteome</keyword>
<dbReference type="InterPro" id="IPR050340">
    <property type="entry name" value="Cytosolic_Fe-S_CAF"/>
</dbReference>
<dbReference type="InterPro" id="IPR004108">
    <property type="entry name" value="Fe_hydrogenase_lsu_C"/>
</dbReference>
<name>A0A1T4X740_9CLOT</name>
<dbReference type="SUPFAM" id="SSF53920">
    <property type="entry name" value="Fe-only hydrogenase"/>
    <property type="match status" value="1"/>
</dbReference>
<dbReference type="SUPFAM" id="SSF54862">
    <property type="entry name" value="4Fe-4S ferredoxins"/>
    <property type="match status" value="1"/>
</dbReference>
<dbReference type="Gene3D" id="3.30.70.20">
    <property type="match status" value="1"/>
</dbReference>